<evidence type="ECO:0000313" key="8">
    <source>
        <dbReference type="EMBL" id="GHA15577.1"/>
    </source>
</evidence>
<evidence type="ECO:0000256" key="3">
    <source>
        <dbReference type="ARBA" id="ARBA00022692"/>
    </source>
</evidence>
<evidence type="ECO:0000313" key="9">
    <source>
        <dbReference type="Proteomes" id="UP000614811"/>
    </source>
</evidence>
<accession>A0A918VQR7</accession>
<keyword evidence="3 6" id="KW-0812">Transmembrane</keyword>
<dbReference type="CDD" id="cd07731">
    <property type="entry name" value="ComA-like_MBL-fold"/>
    <property type="match status" value="1"/>
</dbReference>
<dbReference type="InterPro" id="IPR052159">
    <property type="entry name" value="Competence_DNA_uptake"/>
</dbReference>
<reference evidence="8" key="2">
    <citation type="submission" date="2020-09" db="EMBL/GenBank/DDBJ databases">
        <authorList>
            <person name="Sun Q."/>
            <person name="Kim S."/>
        </authorList>
    </citation>
    <scope>NUCLEOTIDE SEQUENCE</scope>
    <source>
        <strain evidence="8">KCTC 12711</strain>
    </source>
</reference>
<evidence type="ECO:0000256" key="6">
    <source>
        <dbReference type="SAM" id="Phobius"/>
    </source>
</evidence>
<feature type="transmembrane region" description="Helical" evidence="6">
    <location>
        <begin position="414"/>
        <end position="432"/>
    </location>
</feature>
<keyword evidence="9" id="KW-1185">Reference proteome</keyword>
<gene>
    <name evidence="8" type="ORF">GCM10008090_26430</name>
</gene>
<dbReference type="InterPro" id="IPR025405">
    <property type="entry name" value="DUF4131"/>
</dbReference>
<dbReference type="EMBL" id="BMXA01000005">
    <property type="protein sequence ID" value="GHA15577.1"/>
    <property type="molecule type" value="Genomic_DNA"/>
</dbReference>
<dbReference type="InterPro" id="IPR004477">
    <property type="entry name" value="ComEC_N"/>
</dbReference>
<evidence type="ECO:0000256" key="2">
    <source>
        <dbReference type="ARBA" id="ARBA00022475"/>
    </source>
</evidence>
<reference evidence="8" key="1">
    <citation type="journal article" date="2014" name="Int. J. Syst. Evol. Microbiol.">
        <title>Complete genome sequence of Corynebacterium casei LMG S-19264T (=DSM 44701T), isolated from a smear-ripened cheese.</title>
        <authorList>
            <consortium name="US DOE Joint Genome Institute (JGI-PGF)"/>
            <person name="Walter F."/>
            <person name="Albersmeier A."/>
            <person name="Kalinowski J."/>
            <person name="Ruckert C."/>
        </authorList>
    </citation>
    <scope>NUCLEOTIDE SEQUENCE</scope>
    <source>
        <strain evidence="8">KCTC 12711</strain>
    </source>
</reference>
<dbReference type="SMART" id="SM00849">
    <property type="entry name" value="Lactamase_B"/>
    <property type="match status" value="1"/>
</dbReference>
<dbReference type="GO" id="GO:0005886">
    <property type="term" value="C:plasma membrane"/>
    <property type="evidence" value="ECO:0007669"/>
    <property type="project" value="UniProtKB-SubCell"/>
</dbReference>
<dbReference type="Proteomes" id="UP000614811">
    <property type="component" value="Unassembled WGS sequence"/>
</dbReference>
<evidence type="ECO:0000256" key="1">
    <source>
        <dbReference type="ARBA" id="ARBA00004651"/>
    </source>
</evidence>
<feature type="transmembrane region" description="Helical" evidence="6">
    <location>
        <begin position="251"/>
        <end position="268"/>
    </location>
</feature>
<protein>
    <submittedName>
        <fullName evidence="8">DNA internalization-related competence protein ComEC/Rec2</fullName>
    </submittedName>
</protein>
<sequence>MAVAFPHQYEREDLRLVGVVSGLPDQREAVTKFEFQVRSALDYPALAGQRLRLSCYRCDWVVEPGQVWQLTVRLKRPHGFASWGAFDYERYLFRHRIVAQGYIRTPDQASLLSQEVRLGAGWRARLRQQLAGMASDSAGKHMILALVIGDKSQLEPALRDAFQVTGVAHLMAISGLHIGLVFAATLGLYRLISWPFIRWHTVIPRQSAALLPALMASICYAALAGFAVSTQRALVMLIIYCACQLAARPQSLLRILLLTVAMLLLLDVNSILDVGFWLSCGAVLVIALVAKGRGQVGLVRIQLALWLGMLPLTLLFFGRVSLISPIVNLVAVPLFCLLLIPATLLAALLLTLGQGWVATPILNLLMVVYDHIAQGLLWLAELNYAALPLASISLWQWCWFALTGVALKFGKRKSIPLLGLCLMLGLSARSVSLPKQQMQLTLLDVGQGLAMVVETAGGVLVYDTGPRYSTGFSTAKAVLMPYLRTQGYRRINTLVISHADADHIGGLQDVLDQLPVDEIYTSRVDRVSDAQLCQKGQHWAMGLTEFEFLGPDPQTPEGSNNHSCVLLIKHLGQRVLITGDIEKAVERDLLRRDPHALAADVMLIPHQGSKTSSIPDFIDAVAPSMALVAAGYLNHYGHPHDDVITRYRARDIDVRSTVDSGSIQLRFDLDGYRVSTFRTVKQRFWHYQKVSNQHR</sequence>
<dbReference type="NCBIfam" id="TIGR00360">
    <property type="entry name" value="ComEC_N-term"/>
    <property type="match status" value="1"/>
</dbReference>
<keyword evidence="2" id="KW-1003">Cell membrane</keyword>
<name>A0A918VQR7_9GAMM</name>
<dbReference type="PANTHER" id="PTHR30619:SF1">
    <property type="entry name" value="RECOMBINATION PROTEIN 2"/>
    <property type="match status" value="1"/>
</dbReference>
<dbReference type="NCBIfam" id="TIGR00361">
    <property type="entry name" value="ComEC_Rec2"/>
    <property type="match status" value="1"/>
</dbReference>
<proteinExistence type="predicted"/>
<feature type="transmembrane region" description="Helical" evidence="6">
    <location>
        <begin position="274"/>
        <end position="291"/>
    </location>
</feature>
<feature type="transmembrane region" description="Helical" evidence="6">
    <location>
        <begin position="386"/>
        <end position="407"/>
    </location>
</feature>
<dbReference type="GO" id="GO:0030420">
    <property type="term" value="P:establishment of competence for transformation"/>
    <property type="evidence" value="ECO:0007669"/>
    <property type="project" value="InterPro"/>
</dbReference>
<organism evidence="8 9">
    <name type="scientific">Arenicella chitinivorans</name>
    <dbReference type="NCBI Taxonomy" id="1329800"/>
    <lineage>
        <taxon>Bacteria</taxon>
        <taxon>Pseudomonadati</taxon>
        <taxon>Pseudomonadota</taxon>
        <taxon>Gammaproteobacteria</taxon>
        <taxon>Arenicellales</taxon>
        <taxon>Arenicellaceae</taxon>
        <taxon>Arenicella</taxon>
    </lineage>
</organism>
<dbReference type="InterPro" id="IPR001279">
    <property type="entry name" value="Metallo-B-lactamas"/>
</dbReference>
<feature type="transmembrane region" description="Helical" evidence="6">
    <location>
        <begin position="209"/>
        <end position="230"/>
    </location>
</feature>
<dbReference type="Pfam" id="PF00753">
    <property type="entry name" value="Lactamase_B"/>
    <property type="match status" value="1"/>
</dbReference>
<evidence type="ECO:0000259" key="7">
    <source>
        <dbReference type="SMART" id="SM00849"/>
    </source>
</evidence>
<comment type="caution">
    <text evidence="8">The sequence shown here is derived from an EMBL/GenBank/DDBJ whole genome shotgun (WGS) entry which is preliminary data.</text>
</comment>
<evidence type="ECO:0000256" key="4">
    <source>
        <dbReference type="ARBA" id="ARBA00022989"/>
    </source>
</evidence>
<feature type="transmembrane region" description="Helical" evidence="6">
    <location>
        <begin position="361"/>
        <end position="380"/>
    </location>
</feature>
<keyword evidence="5 6" id="KW-0472">Membrane</keyword>
<dbReference type="AlphaFoldDB" id="A0A918VQR7"/>
<comment type="subcellular location">
    <subcellularLocation>
        <location evidence="1">Cell membrane</location>
        <topology evidence="1">Multi-pass membrane protein</topology>
    </subcellularLocation>
</comment>
<keyword evidence="4 6" id="KW-1133">Transmembrane helix</keyword>
<feature type="domain" description="Metallo-beta-lactamase" evidence="7">
    <location>
        <begin position="447"/>
        <end position="632"/>
    </location>
</feature>
<dbReference type="SUPFAM" id="SSF56281">
    <property type="entry name" value="Metallo-hydrolase/oxidoreductase"/>
    <property type="match status" value="1"/>
</dbReference>
<dbReference type="Pfam" id="PF13567">
    <property type="entry name" value="DUF4131"/>
    <property type="match status" value="1"/>
</dbReference>
<dbReference type="InterPro" id="IPR035681">
    <property type="entry name" value="ComA-like_MBL"/>
</dbReference>
<feature type="transmembrane region" description="Helical" evidence="6">
    <location>
        <begin position="326"/>
        <end position="349"/>
    </location>
</feature>
<evidence type="ECO:0000256" key="5">
    <source>
        <dbReference type="ARBA" id="ARBA00023136"/>
    </source>
</evidence>
<feature type="transmembrane region" description="Helical" evidence="6">
    <location>
        <begin position="303"/>
        <end position="320"/>
    </location>
</feature>
<feature type="transmembrane region" description="Helical" evidence="6">
    <location>
        <begin position="167"/>
        <end position="189"/>
    </location>
</feature>
<dbReference type="InterPro" id="IPR004797">
    <property type="entry name" value="Competence_ComEC/Rec2"/>
</dbReference>
<dbReference type="InterPro" id="IPR036866">
    <property type="entry name" value="RibonucZ/Hydroxyglut_hydro"/>
</dbReference>
<dbReference type="Gene3D" id="3.60.15.10">
    <property type="entry name" value="Ribonuclease Z/Hydroxyacylglutathione hydrolase-like"/>
    <property type="match status" value="1"/>
</dbReference>
<dbReference type="PANTHER" id="PTHR30619">
    <property type="entry name" value="DNA INTERNALIZATION/COMPETENCE PROTEIN COMEC/REC2"/>
    <property type="match status" value="1"/>
</dbReference>
<dbReference type="Pfam" id="PF03772">
    <property type="entry name" value="Competence"/>
    <property type="match status" value="1"/>
</dbReference>